<evidence type="ECO:0000313" key="2">
    <source>
        <dbReference type="EMBL" id="SHL03889.1"/>
    </source>
</evidence>
<dbReference type="Proteomes" id="UP000184191">
    <property type="component" value="Unassembled WGS sequence"/>
</dbReference>
<feature type="signal peptide" evidence="1">
    <location>
        <begin position="1"/>
        <end position="26"/>
    </location>
</feature>
<keyword evidence="1" id="KW-0732">Signal</keyword>
<evidence type="ECO:0000256" key="1">
    <source>
        <dbReference type="SAM" id="SignalP"/>
    </source>
</evidence>
<feature type="chain" id="PRO_5013246373" evidence="1">
    <location>
        <begin position="27"/>
        <end position="120"/>
    </location>
</feature>
<accession>A0A1M6XDG0</accession>
<organism evidence="2 3">
    <name type="scientific">Roseovarius marisflavi</name>
    <dbReference type="NCBI Taxonomy" id="1054996"/>
    <lineage>
        <taxon>Bacteria</taxon>
        <taxon>Pseudomonadati</taxon>
        <taxon>Pseudomonadota</taxon>
        <taxon>Alphaproteobacteria</taxon>
        <taxon>Rhodobacterales</taxon>
        <taxon>Roseobacteraceae</taxon>
        <taxon>Roseovarius</taxon>
    </lineage>
</organism>
<protein>
    <submittedName>
        <fullName evidence="2">Uncharacterized protein</fullName>
    </submittedName>
</protein>
<name>A0A1M6XDG0_9RHOB</name>
<gene>
    <name evidence="2" type="ORF">SAMN05444414_10449</name>
</gene>
<sequence length="120" mass="12718">MNLRTIFQTFLLSLIMAMAANGMAMASNSVMHQGQCAHAASDATQTAPMVMDHTHQTATSGETASDHDHETCMMHACSAVAYESHGAFAISVLLSAAIASNEKELVALERADSLLRPPNT</sequence>
<dbReference type="STRING" id="1054996.SAMN05444414_10449"/>
<evidence type="ECO:0000313" key="3">
    <source>
        <dbReference type="Proteomes" id="UP000184191"/>
    </source>
</evidence>
<keyword evidence="3" id="KW-1185">Reference proteome</keyword>
<proteinExistence type="predicted"/>
<reference evidence="3" key="1">
    <citation type="submission" date="2016-11" db="EMBL/GenBank/DDBJ databases">
        <authorList>
            <person name="Varghese N."/>
            <person name="Submissions S."/>
        </authorList>
    </citation>
    <scope>NUCLEOTIDE SEQUENCE [LARGE SCALE GENOMIC DNA]</scope>
    <source>
        <strain evidence="3">DSM 29327</strain>
    </source>
</reference>
<dbReference type="AlphaFoldDB" id="A0A1M6XDG0"/>
<dbReference type="EMBL" id="FRBN01000004">
    <property type="protein sequence ID" value="SHL03889.1"/>
    <property type="molecule type" value="Genomic_DNA"/>
</dbReference>